<dbReference type="AlphaFoldDB" id="A0A1T2L196"/>
<dbReference type="OrthoDB" id="5295824at2"/>
<dbReference type="EMBL" id="MPRL01000070">
    <property type="protein sequence ID" value="OOZ38875.1"/>
    <property type="molecule type" value="Genomic_DNA"/>
</dbReference>
<sequence length="126" mass="13878">MAVDVVVLDGGEGVVVVGTGVVTGSEILDVQKRVYGEETLHKQRYQIIDKSKCTEYNVSAFEIEALAELDKAAAKVNPNIVFAIIESESLQFSLTSLWQANVESVFKTESFKSRDDALAWIEKNAH</sequence>
<reference evidence="1 2" key="1">
    <citation type="submission" date="2016-11" db="EMBL/GenBank/DDBJ databases">
        <title>Mixed transmission modes and dynamic genome evolution in an obligate animal-bacterial symbiosis.</title>
        <authorList>
            <person name="Russell S.L."/>
            <person name="Corbett-Detig R.B."/>
            <person name="Cavanaugh C.M."/>
        </authorList>
    </citation>
    <scope>NUCLEOTIDE SEQUENCE [LARGE SCALE GENOMIC DNA]</scope>
    <source>
        <strain evidence="1">Sveles-Q1</strain>
    </source>
</reference>
<comment type="caution">
    <text evidence="1">The sequence shown here is derived from an EMBL/GenBank/DDBJ whole genome shotgun (WGS) entry which is preliminary data.</text>
</comment>
<evidence type="ECO:0000313" key="1">
    <source>
        <dbReference type="EMBL" id="OOZ38875.1"/>
    </source>
</evidence>
<accession>A0A1T2L196</accession>
<evidence type="ECO:0008006" key="3">
    <source>
        <dbReference type="Google" id="ProtNLM"/>
    </source>
</evidence>
<name>A0A1T2L196_9GAMM</name>
<evidence type="ECO:0000313" key="2">
    <source>
        <dbReference type="Proteomes" id="UP000191110"/>
    </source>
</evidence>
<dbReference type="RefSeq" id="WP_078484684.1">
    <property type="nucleotide sequence ID" value="NZ_MPRL01000070.1"/>
</dbReference>
<organism evidence="1 2">
    <name type="scientific">Solemya pervernicosa gill symbiont</name>
    <dbReference type="NCBI Taxonomy" id="642797"/>
    <lineage>
        <taxon>Bacteria</taxon>
        <taxon>Pseudomonadati</taxon>
        <taxon>Pseudomonadota</taxon>
        <taxon>Gammaproteobacteria</taxon>
        <taxon>sulfur-oxidizing symbionts</taxon>
    </lineage>
</organism>
<gene>
    <name evidence="1" type="ORF">BOW53_13865</name>
</gene>
<keyword evidence="2" id="KW-1185">Reference proteome</keyword>
<protein>
    <recommendedName>
        <fullName evidence="3">STAS/SEC14 domain-containing protein</fullName>
    </recommendedName>
</protein>
<dbReference type="Proteomes" id="UP000191110">
    <property type="component" value="Unassembled WGS sequence"/>
</dbReference>
<proteinExistence type="predicted"/>